<reference evidence="2" key="1">
    <citation type="submission" date="2023-03" db="EMBL/GenBank/DDBJ databases">
        <title>Massive genome expansion in bonnet fungi (Mycena s.s.) driven by repeated elements and novel gene families across ecological guilds.</title>
        <authorList>
            <consortium name="Lawrence Berkeley National Laboratory"/>
            <person name="Harder C.B."/>
            <person name="Miyauchi S."/>
            <person name="Viragh M."/>
            <person name="Kuo A."/>
            <person name="Thoen E."/>
            <person name="Andreopoulos B."/>
            <person name="Lu D."/>
            <person name="Skrede I."/>
            <person name="Drula E."/>
            <person name="Henrissat B."/>
            <person name="Morin E."/>
            <person name="Kohler A."/>
            <person name="Barry K."/>
            <person name="LaButti K."/>
            <person name="Morin E."/>
            <person name="Salamov A."/>
            <person name="Lipzen A."/>
            <person name="Mereny Z."/>
            <person name="Hegedus B."/>
            <person name="Baldrian P."/>
            <person name="Stursova M."/>
            <person name="Weitz H."/>
            <person name="Taylor A."/>
            <person name="Grigoriev I.V."/>
            <person name="Nagy L.G."/>
            <person name="Martin F."/>
            <person name="Kauserud H."/>
        </authorList>
    </citation>
    <scope>NUCLEOTIDE SEQUENCE</scope>
    <source>
        <strain evidence="2">CBHHK002</strain>
    </source>
</reference>
<dbReference type="AlphaFoldDB" id="A0AAD7EJV5"/>
<dbReference type="EMBL" id="JARIHO010000037">
    <property type="protein sequence ID" value="KAJ7330403.1"/>
    <property type="molecule type" value="Genomic_DNA"/>
</dbReference>
<proteinExistence type="predicted"/>
<sequence>MRRGYILSSNYPTYSSSKAISTAPLCKSFCLGQSLHQYSGLHVEKSARRRPKALSGTDSDVLAALAVKIFSANPVSMPDERSVSTTTWINTALRNRQDVSTVSNHFAIQGFNQMGAEKEVWSKPVTVNWCDIRETIHGRPNSGRGSSTSRFDLAAEFDIEKYLHVLADSITAAKETPVDARHHGPTNGNGGTSSKAAADSVAPKADEWGSWA</sequence>
<evidence type="ECO:0000256" key="1">
    <source>
        <dbReference type="SAM" id="MobiDB-lite"/>
    </source>
</evidence>
<organism evidence="2 3">
    <name type="scientific">Mycena albidolilacea</name>
    <dbReference type="NCBI Taxonomy" id="1033008"/>
    <lineage>
        <taxon>Eukaryota</taxon>
        <taxon>Fungi</taxon>
        <taxon>Dikarya</taxon>
        <taxon>Basidiomycota</taxon>
        <taxon>Agaricomycotina</taxon>
        <taxon>Agaricomycetes</taxon>
        <taxon>Agaricomycetidae</taxon>
        <taxon>Agaricales</taxon>
        <taxon>Marasmiineae</taxon>
        <taxon>Mycenaceae</taxon>
        <taxon>Mycena</taxon>
    </lineage>
</organism>
<name>A0AAD7EJV5_9AGAR</name>
<comment type="caution">
    <text evidence="2">The sequence shown here is derived from an EMBL/GenBank/DDBJ whole genome shotgun (WGS) entry which is preliminary data.</text>
</comment>
<dbReference type="Proteomes" id="UP001218218">
    <property type="component" value="Unassembled WGS sequence"/>
</dbReference>
<gene>
    <name evidence="2" type="ORF">DFH08DRAFT_815310</name>
</gene>
<evidence type="ECO:0000313" key="2">
    <source>
        <dbReference type="EMBL" id="KAJ7330403.1"/>
    </source>
</evidence>
<evidence type="ECO:0000313" key="3">
    <source>
        <dbReference type="Proteomes" id="UP001218218"/>
    </source>
</evidence>
<accession>A0AAD7EJV5</accession>
<feature type="region of interest" description="Disordered" evidence="1">
    <location>
        <begin position="176"/>
        <end position="212"/>
    </location>
</feature>
<keyword evidence="3" id="KW-1185">Reference proteome</keyword>
<protein>
    <submittedName>
        <fullName evidence="2">Uncharacterized protein</fullName>
    </submittedName>
</protein>